<dbReference type="GO" id="GO:0006189">
    <property type="term" value="P:'de novo' IMP biosynthetic process"/>
    <property type="evidence" value="ECO:0007669"/>
    <property type="project" value="UniProtKB-UniPathway"/>
</dbReference>
<evidence type="ECO:0000256" key="7">
    <source>
        <dbReference type="ARBA" id="ARBA00022840"/>
    </source>
</evidence>
<dbReference type="PROSITE" id="PS01058">
    <property type="entry name" value="SAICAR_SYNTHETASE_2"/>
    <property type="match status" value="1"/>
</dbReference>
<keyword evidence="6" id="KW-0658">Purine biosynthesis</keyword>
<dbReference type="EC" id="6.3.2.6" evidence="3"/>
<dbReference type="SUPFAM" id="SSF56104">
    <property type="entry name" value="SAICAR synthase-like"/>
    <property type="match status" value="1"/>
</dbReference>
<dbReference type="PANTHER" id="PTHR43700">
    <property type="entry name" value="PHOSPHORIBOSYLAMINOIMIDAZOLE-SUCCINOCARBOXAMIDE SYNTHASE"/>
    <property type="match status" value="1"/>
</dbReference>
<keyword evidence="7" id="KW-0067">ATP-binding</keyword>
<keyword evidence="4" id="KW-0436">Ligase</keyword>
<dbReference type="HAMAP" id="MF_00137">
    <property type="entry name" value="SAICAR_synth"/>
    <property type="match status" value="1"/>
</dbReference>
<dbReference type="InterPro" id="IPR028923">
    <property type="entry name" value="SAICAR_synt/ADE2_N"/>
</dbReference>
<dbReference type="EMBL" id="CAFBLU010000011">
    <property type="protein sequence ID" value="CAB4873265.1"/>
    <property type="molecule type" value="Genomic_DNA"/>
</dbReference>
<comment type="similarity">
    <text evidence="2">Belongs to the SAICAR synthetase family.</text>
</comment>
<dbReference type="NCBIfam" id="NF010568">
    <property type="entry name" value="PRK13961.1"/>
    <property type="match status" value="1"/>
</dbReference>
<dbReference type="Gene3D" id="3.30.200.20">
    <property type="entry name" value="Phosphorylase Kinase, domain 1"/>
    <property type="match status" value="1"/>
</dbReference>
<evidence type="ECO:0000259" key="8">
    <source>
        <dbReference type="Pfam" id="PF01259"/>
    </source>
</evidence>
<dbReference type="CDD" id="cd01414">
    <property type="entry name" value="SAICAR_synt_Sc"/>
    <property type="match status" value="1"/>
</dbReference>
<name>A0A6J7DWA2_9ZZZZ</name>
<dbReference type="GO" id="GO:0005737">
    <property type="term" value="C:cytoplasm"/>
    <property type="evidence" value="ECO:0007669"/>
    <property type="project" value="TreeGrafter"/>
</dbReference>
<dbReference type="Pfam" id="PF01259">
    <property type="entry name" value="SAICAR_synt"/>
    <property type="match status" value="1"/>
</dbReference>
<proteinExistence type="inferred from homology"/>
<protein>
    <recommendedName>
        <fullName evidence="3">phosphoribosylaminoimidazolesuccinocarboxamide synthase</fullName>
        <ecNumber evidence="3">6.3.2.6</ecNumber>
    </recommendedName>
</protein>
<dbReference type="AlphaFoldDB" id="A0A6J7DWA2"/>
<dbReference type="InterPro" id="IPR001636">
    <property type="entry name" value="SAICAR_synth"/>
</dbReference>
<dbReference type="NCBIfam" id="TIGR00081">
    <property type="entry name" value="purC"/>
    <property type="match status" value="1"/>
</dbReference>
<evidence type="ECO:0000256" key="4">
    <source>
        <dbReference type="ARBA" id="ARBA00022598"/>
    </source>
</evidence>
<dbReference type="PANTHER" id="PTHR43700:SF1">
    <property type="entry name" value="PHOSPHORIBOSYLAMINOIMIDAZOLE-SUCCINOCARBOXAMIDE SYNTHASE"/>
    <property type="match status" value="1"/>
</dbReference>
<dbReference type="InterPro" id="IPR018236">
    <property type="entry name" value="SAICAR_synthetase_CS"/>
</dbReference>
<evidence type="ECO:0000256" key="6">
    <source>
        <dbReference type="ARBA" id="ARBA00022755"/>
    </source>
</evidence>
<evidence type="ECO:0000256" key="3">
    <source>
        <dbReference type="ARBA" id="ARBA00012217"/>
    </source>
</evidence>
<organism evidence="9">
    <name type="scientific">freshwater metagenome</name>
    <dbReference type="NCBI Taxonomy" id="449393"/>
    <lineage>
        <taxon>unclassified sequences</taxon>
        <taxon>metagenomes</taxon>
        <taxon>ecological metagenomes</taxon>
    </lineage>
</organism>
<comment type="pathway">
    <text evidence="1">Purine metabolism; IMP biosynthesis via de novo pathway; 5-amino-1-(5-phospho-D-ribosyl)imidazole-4-carboxamide from 5-amino-1-(5-phospho-D-ribosyl)imidazole-4-carboxylate: step 1/2.</text>
</comment>
<evidence type="ECO:0000313" key="9">
    <source>
        <dbReference type="EMBL" id="CAB4873265.1"/>
    </source>
</evidence>
<keyword evidence="5" id="KW-0547">Nucleotide-binding</keyword>
<evidence type="ECO:0000256" key="2">
    <source>
        <dbReference type="ARBA" id="ARBA00010190"/>
    </source>
</evidence>
<dbReference type="Gene3D" id="3.30.470.20">
    <property type="entry name" value="ATP-grasp fold, B domain"/>
    <property type="match status" value="1"/>
</dbReference>
<dbReference type="GO" id="GO:0005524">
    <property type="term" value="F:ATP binding"/>
    <property type="evidence" value="ECO:0007669"/>
    <property type="project" value="UniProtKB-KW"/>
</dbReference>
<dbReference type="GO" id="GO:0004639">
    <property type="term" value="F:phosphoribosylaminoimidazolesuccinocarboxamide synthase activity"/>
    <property type="evidence" value="ECO:0007669"/>
    <property type="project" value="UniProtKB-EC"/>
</dbReference>
<dbReference type="FunFam" id="3.30.470.20:FF:000015">
    <property type="entry name" value="Phosphoribosylaminoimidazole-succinocarboxamide synthase"/>
    <property type="match status" value="1"/>
</dbReference>
<reference evidence="9" key="1">
    <citation type="submission" date="2020-05" db="EMBL/GenBank/DDBJ databases">
        <authorList>
            <person name="Chiriac C."/>
            <person name="Salcher M."/>
            <person name="Ghai R."/>
            <person name="Kavagutti S V."/>
        </authorList>
    </citation>
    <scope>NUCLEOTIDE SEQUENCE</scope>
</reference>
<evidence type="ECO:0000256" key="5">
    <source>
        <dbReference type="ARBA" id="ARBA00022741"/>
    </source>
</evidence>
<gene>
    <name evidence="9" type="ORF">UFOPK3444_00856</name>
</gene>
<sequence>MTALADLSLISSGKVRDIYAVGDDKLLLVASDRVSTFDAVHPNEISGKGAVLTAISAFWFDRIAGLVSNHTVSVADGVPDEVRGRGVLVRKLEMLPVECVVRGYLAGSGWAEYQQSGTVCGVALPEGLQESSQLPEPIFTPATKADVGDHDENIDFDTACGIVGDRDLMTKVRDLSIEIYNEGAQYARTRGIILADTKFEFGLDEDGVLTIGDEVLTPDSSRFWPADEYEPGRGQASFDKQIVRDWAVSTGWDKTPPAPEIPEEVVNATRARYLEAYELLTGEPLQVWLERTKP</sequence>
<dbReference type="PROSITE" id="PS01057">
    <property type="entry name" value="SAICAR_SYNTHETASE_1"/>
    <property type="match status" value="1"/>
</dbReference>
<feature type="domain" description="SAICAR synthetase/ADE2 N-terminal" evidence="8">
    <location>
        <begin position="10"/>
        <end position="257"/>
    </location>
</feature>
<accession>A0A6J7DWA2</accession>
<evidence type="ECO:0000256" key="1">
    <source>
        <dbReference type="ARBA" id="ARBA00004672"/>
    </source>
</evidence>
<dbReference type="UniPathway" id="UPA00074">
    <property type="reaction ID" value="UER00131"/>
</dbReference>